<reference evidence="1 2" key="1">
    <citation type="submission" date="2017-05" db="EMBL/GenBank/DDBJ databases">
        <title>The genome sequence of the facultative intracellular pathogen Brucella melitensis KIV-L.</title>
        <authorList>
            <person name="Pisarenko S."/>
            <person name="Kovalev D."/>
            <person name="Khachaturova A."/>
            <person name="Kulichenko A."/>
        </authorList>
    </citation>
    <scope>NUCLEOTIDE SEQUENCE [LARGE SCALE GENOMIC DNA]</scope>
    <source>
        <strain evidence="1 2">KIV-L</strain>
    </source>
</reference>
<protein>
    <recommendedName>
        <fullName evidence="3">Transposase</fullName>
    </recommendedName>
</protein>
<dbReference type="Proteomes" id="UP000216335">
    <property type="component" value="Unassembled WGS sequence"/>
</dbReference>
<dbReference type="EMBL" id="NGJQ01000005">
    <property type="protein sequence ID" value="OZV62484.1"/>
    <property type="molecule type" value="Genomic_DNA"/>
</dbReference>
<organism evidence="1 2">
    <name type="scientific">Brucella melitensis</name>
    <dbReference type="NCBI Taxonomy" id="29459"/>
    <lineage>
        <taxon>Bacteria</taxon>
        <taxon>Pseudomonadati</taxon>
        <taxon>Pseudomonadota</taxon>
        <taxon>Alphaproteobacteria</taxon>
        <taxon>Hyphomicrobiales</taxon>
        <taxon>Brucellaceae</taxon>
        <taxon>Brucella/Ochrobactrum group</taxon>
        <taxon>Brucella</taxon>
    </lineage>
</organism>
<accession>A0AB36PVY7</accession>
<sequence length="71" mass="7896">MPPAEAKDRGYAVLDETAIAMPRRKEQTKATFTTATSKSVARTCEFLTFTETSKYASFGRNWIDHYTGGGK</sequence>
<name>A0AB36PVY7_BRUML</name>
<evidence type="ECO:0008006" key="3">
    <source>
        <dbReference type="Google" id="ProtNLM"/>
    </source>
</evidence>
<evidence type="ECO:0000313" key="2">
    <source>
        <dbReference type="Proteomes" id="UP000216335"/>
    </source>
</evidence>
<gene>
    <name evidence="1" type="ORF">BI318_06745</name>
</gene>
<proteinExistence type="predicted"/>
<dbReference type="AlphaFoldDB" id="A0AB36PVY7"/>
<evidence type="ECO:0000313" key="1">
    <source>
        <dbReference type="EMBL" id="OZV62484.1"/>
    </source>
</evidence>
<comment type="caution">
    <text evidence="1">The sequence shown here is derived from an EMBL/GenBank/DDBJ whole genome shotgun (WGS) entry which is preliminary data.</text>
</comment>